<evidence type="ECO:0000313" key="1">
    <source>
        <dbReference type="EMBL" id="KAL0115084.1"/>
    </source>
</evidence>
<gene>
    <name evidence="1" type="ORF">PUN28_010577</name>
</gene>
<evidence type="ECO:0000313" key="2">
    <source>
        <dbReference type="Proteomes" id="UP001430953"/>
    </source>
</evidence>
<dbReference type="AlphaFoldDB" id="A0AAW2FJ85"/>
<keyword evidence="2" id="KW-1185">Reference proteome</keyword>
<protein>
    <submittedName>
        <fullName evidence="1">Uncharacterized protein</fullName>
    </submittedName>
</protein>
<name>A0AAW2FJ85_9HYME</name>
<dbReference type="EMBL" id="JADYXP020000010">
    <property type="protein sequence ID" value="KAL0115084.1"/>
    <property type="molecule type" value="Genomic_DNA"/>
</dbReference>
<proteinExistence type="predicted"/>
<dbReference type="Proteomes" id="UP001430953">
    <property type="component" value="Unassembled WGS sequence"/>
</dbReference>
<reference evidence="1 2" key="1">
    <citation type="submission" date="2023-03" db="EMBL/GenBank/DDBJ databases">
        <title>High recombination rates correlate with genetic variation in Cardiocondyla obscurior ants.</title>
        <authorList>
            <person name="Errbii M."/>
        </authorList>
    </citation>
    <scope>NUCLEOTIDE SEQUENCE [LARGE SCALE GENOMIC DNA]</scope>
    <source>
        <strain evidence="1">Alpha-2009</strain>
        <tissue evidence="1">Whole body</tissue>
    </source>
</reference>
<sequence length="133" mass="15410">MMISSEKNECLESADKKNEKKTCRRAQLPMLKLLLHDRIQMRHEENSNVFHTLLFLSTVTGRKKRTPCNLKPVVQRFCRRCFSGAGVKNRGDASKEGDEKKRTADDRCDHYFSTCVFHRDEDSGETMRASKLV</sequence>
<comment type="caution">
    <text evidence="1">The sequence shown here is derived from an EMBL/GenBank/DDBJ whole genome shotgun (WGS) entry which is preliminary data.</text>
</comment>
<accession>A0AAW2FJ85</accession>
<organism evidence="1 2">
    <name type="scientific">Cardiocondyla obscurior</name>
    <dbReference type="NCBI Taxonomy" id="286306"/>
    <lineage>
        <taxon>Eukaryota</taxon>
        <taxon>Metazoa</taxon>
        <taxon>Ecdysozoa</taxon>
        <taxon>Arthropoda</taxon>
        <taxon>Hexapoda</taxon>
        <taxon>Insecta</taxon>
        <taxon>Pterygota</taxon>
        <taxon>Neoptera</taxon>
        <taxon>Endopterygota</taxon>
        <taxon>Hymenoptera</taxon>
        <taxon>Apocrita</taxon>
        <taxon>Aculeata</taxon>
        <taxon>Formicoidea</taxon>
        <taxon>Formicidae</taxon>
        <taxon>Myrmicinae</taxon>
        <taxon>Cardiocondyla</taxon>
    </lineage>
</organism>